<organism evidence="1 2">
    <name type="scientific">Tetrapyrgos nigripes</name>
    <dbReference type="NCBI Taxonomy" id="182062"/>
    <lineage>
        <taxon>Eukaryota</taxon>
        <taxon>Fungi</taxon>
        <taxon>Dikarya</taxon>
        <taxon>Basidiomycota</taxon>
        <taxon>Agaricomycotina</taxon>
        <taxon>Agaricomycetes</taxon>
        <taxon>Agaricomycetidae</taxon>
        <taxon>Agaricales</taxon>
        <taxon>Marasmiineae</taxon>
        <taxon>Marasmiaceae</taxon>
        <taxon>Tetrapyrgos</taxon>
    </lineage>
</organism>
<protein>
    <submittedName>
        <fullName evidence="1">Uncharacterized protein</fullName>
    </submittedName>
</protein>
<gene>
    <name evidence="1" type="ORF">D9758_014378</name>
</gene>
<keyword evidence="2" id="KW-1185">Reference proteome</keyword>
<sequence>MSAQNTTVLPYSPIGSPSIDALGARCHAFYTALESATSLGPEIAQFLSPDFATIQSPTMPFNASVYPGLLGALQIAEQEVNWFRSNNTVIRVFTLGESHCIAYGVDHNATLVDNSLGTFTLEFLEHSYWADDLMQSVKFYIYDMYPLMRGQMLEKGAQRYVEWKDRDDKQKQAAIDGFNQEFPLNYDPHTV</sequence>
<proteinExistence type="predicted"/>
<reference evidence="1 2" key="1">
    <citation type="journal article" date="2020" name="ISME J.">
        <title>Uncovering the hidden diversity of litter-decomposition mechanisms in mushroom-forming fungi.</title>
        <authorList>
            <person name="Floudas D."/>
            <person name="Bentzer J."/>
            <person name="Ahren D."/>
            <person name="Johansson T."/>
            <person name="Persson P."/>
            <person name="Tunlid A."/>
        </authorList>
    </citation>
    <scope>NUCLEOTIDE SEQUENCE [LARGE SCALE GENOMIC DNA]</scope>
    <source>
        <strain evidence="1 2">CBS 291.85</strain>
    </source>
</reference>
<dbReference type="OrthoDB" id="3087061at2759"/>
<name>A0A8H5FRB3_9AGAR</name>
<evidence type="ECO:0000313" key="1">
    <source>
        <dbReference type="EMBL" id="KAF5346241.1"/>
    </source>
</evidence>
<dbReference type="AlphaFoldDB" id="A0A8H5FRB3"/>
<comment type="caution">
    <text evidence="1">The sequence shown here is derived from an EMBL/GenBank/DDBJ whole genome shotgun (WGS) entry which is preliminary data.</text>
</comment>
<accession>A0A8H5FRB3</accession>
<evidence type="ECO:0000313" key="2">
    <source>
        <dbReference type="Proteomes" id="UP000559256"/>
    </source>
</evidence>
<dbReference type="EMBL" id="JAACJM010000104">
    <property type="protein sequence ID" value="KAF5346241.1"/>
    <property type="molecule type" value="Genomic_DNA"/>
</dbReference>
<dbReference type="Proteomes" id="UP000559256">
    <property type="component" value="Unassembled WGS sequence"/>
</dbReference>